<comment type="caution">
    <text evidence="1">The sequence shown here is derived from an EMBL/GenBank/DDBJ whole genome shotgun (WGS) entry which is preliminary data.</text>
</comment>
<dbReference type="EMBL" id="JAQOWY010000868">
    <property type="protein sequence ID" value="KAK1838257.1"/>
    <property type="molecule type" value="Genomic_DNA"/>
</dbReference>
<protein>
    <submittedName>
        <fullName evidence="1">Uncharacterized protein</fullName>
    </submittedName>
</protein>
<keyword evidence="2" id="KW-1185">Reference proteome</keyword>
<proteinExistence type="predicted"/>
<sequence length="27" mass="3001">MAAALPNVSADLIWEVVRKLQSRHPVV</sequence>
<dbReference type="Proteomes" id="UP001243330">
    <property type="component" value="Unassembled WGS sequence"/>
</dbReference>
<gene>
    <name evidence="1" type="ORF">CCHR01_19115</name>
</gene>
<organism evidence="1 2">
    <name type="scientific">Colletotrichum chrysophilum</name>
    <dbReference type="NCBI Taxonomy" id="1836956"/>
    <lineage>
        <taxon>Eukaryota</taxon>
        <taxon>Fungi</taxon>
        <taxon>Dikarya</taxon>
        <taxon>Ascomycota</taxon>
        <taxon>Pezizomycotina</taxon>
        <taxon>Sordariomycetes</taxon>
        <taxon>Hypocreomycetidae</taxon>
        <taxon>Glomerellales</taxon>
        <taxon>Glomerellaceae</taxon>
        <taxon>Colletotrichum</taxon>
        <taxon>Colletotrichum gloeosporioides species complex</taxon>
    </lineage>
</organism>
<accession>A0AAD8ZZ25</accession>
<evidence type="ECO:0000313" key="2">
    <source>
        <dbReference type="Proteomes" id="UP001243330"/>
    </source>
</evidence>
<evidence type="ECO:0000313" key="1">
    <source>
        <dbReference type="EMBL" id="KAK1838257.1"/>
    </source>
</evidence>
<name>A0AAD8ZZ25_9PEZI</name>
<dbReference type="AlphaFoldDB" id="A0AAD8ZZ25"/>
<reference evidence="1" key="1">
    <citation type="submission" date="2023-01" db="EMBL/GenBank/DDBJ databases">
        <title>Colletotrichum chrysophilum M932 genome sequence.</title>
        <authorList>
            <person name="Baroncelli R."/>
        </authorList>
    </citation>
    <scope>NUCLEOTIDE SEQUENCE</scope>
    <source>
        <strain evidence="1">M932</strain>
    </source>
</reference>